<dbReference type="RefSeq" id="WP_123683628.1">
    <property type="nucleotide sequence ID" value="NZ_RKHY01000001.1"/>
</dbReference>
<evidence type="ECO:0000256" key="2">
    <source>
        <dbReference type="SAM" id="SignalP"/>
    </source>
</evidence>
<feature type="chain" id="PRO_5018249760" evidence="2">
    <location>
        <begin position="22"/>
        <end position="477"/>
    </location>
</feature>
<keyword evidence="1" id="KW-0812">Transmembrane</keyword>
<feature type="signal peptide" evidence="2">
    <location>
        <begin position="1"/>
        <end position="21"/>
    </location>
</feature>
<evidence type="ECO:0000313" key="4">
    <source>
        <dbReference type="EMBL" id="ROS39750.1"/>
    </source>
</evidence>
<protein>
    <submittedName>
        <fullName evidence="4">CubicO group peptidase (Beta-lactamase class C family)</fullName>
    </submittedName>
</protein>
<keyword evidence="1" id="KW-1133">Transmembrane helix</keyword>
<feature type="domain" description="Beta-lactamase-related" evidence="3">
    <location>
        <begin position="30"/>
        <end position="323"/>
    </location>
</feature>
<accession>A0A3N2GU11</accession>
<gene>
    <name evidence="4" type="ORF">EDD35_2060</name>
</gene>
<dbReference type="EMBL" id="RKHY01000001">
    <property type="protein sequence ID" value="ROS39750.1"/>
    <property type="molecule type" value="Genomic_DNA"/>
</dbReference>
<proteinExistence type="predicted"/>
<dbReference type="PANTHER" id="PTHR46825">
    <property type="entry name" value="D-ALANYL-D-ALANINE-CARBOXYPEPTIDASE/ENDOPEPTIDASE AMPH"/>
    <property type="match status" value="1"/>
</dbReference>
<dbReference type="Proteomes" id="UP000274843">
    <property type="component" value="Unassembled WGS sequence"/>
</dbReference>
<dbReference type="PANTHER" id="PTHR46825:SF9">
    <property type="entry name" value="BETA-LACTAMASE-RELATED DOMAIN-CONTAINING PROTEIN"/>
    <property type="match status" value="1"/>
</dbReference>
<dbReference type="InterPro" id="IPR001466">
    <property type="entry name" value="Beta-lactam-related"/>
</dbReference>
<dbReference type="InterPro" id="IPR012338">
    <property type="entry name" value="Beta-lactam/transpept-like"/>
</dbReference>
<reference evidence="4 5" key="1">
    <citation type="submission" date="2018-11" db="EMBL/GenBank/DDBJ databases">
        <title>Sequencing the genomes of 1000 actinobacteria strains.</title>
        <authorList>
            <person name="Klenk H.-P."/>
        </authorList>
    </citation>
    <scope>NUCLEOTIDE SEQUENCE [LARGE SCALE GENOMIC DNA]</scope>
    <source>
        <strain evidence="4 5">DSM 44348</strain>
    </source>
</reference>
<feature type="transmembrane region" description="Helical" evidence="1">
    <location>
        <begin position="355"/>
        <end position="377"/>
    </location>
</feature>
<dbReference type="GeneID" id="301843477"/>
<dbReference type="Gene3D" id="3.40.710.10">
    <property type="entry name" value="DD-peptidase/beta-lactamase superfamily"/>
    <property type="match status" value="1"/>
</dbReference>
<feature type="transmembrane region" description="Helical" evidence="1">
    <location>
        <begin position="428"/>
        <end position="450"/>
    </location>
</feature>
<feature type="transmembrane region" description="Helical" evidence="1">
    <location>
        <begin position="398"/>
        <end position="416"/>
    </location>
</feature>
<sequence>MKRVCAAVAAIVALIPGTATADQLPDPSSIDSYVADFAETAGYPGVAVVITKDTGVVHLHGYGTATATTPMPIASVSKAFTALAVVQLAESGRLGLDVPVATYLPEFRLADPRGGAITVRHLLNQTSGITDGTLPEKSLPQPDDLAGAVQRARQATLASDPGAEYHYTNTNFHLAARLVEVVSGQAFGDYLRQHVFEPAGMRSTTAITRTPRDLPATVHRGHVYAYGLTPAASEPDRFVAGSDGVITTAEDMARWLAVQRTGGGLVSAAGLALMHTAARENYAMGWQTDDQGRVSHTGIWFTYTAGALMLPDGYGIAVMVDSGVSLGNEGTTQLTEGIAAILHGQQPPAPSSARLLVDLVLAALTLLTVGIGIRTALRARRWAARATRWRVVRGLVPRLIPVVALVALADLAGGLFGGRDATWLQTAYFSPALVIWLALWSATELAVIAARAAALVRLTRGRAPLAGTPVSVGGPGR</sequence>
<name>A0A3N2GU11_9PSEU</name>
<evidence type="ECO:0000313" key="5">
    <source>
        <dbReference type="Proteomes" id="UP000274843"/>
    </source>
</evidence>
<organism evidence="4 5">
    <name type="scientific">Amycolatopsis thermoflava</name>
    <dbReference type="NCBI Taxonomy" id="84480"/>
    <lineage>
        <taxon>Bacteria</taxon>
        <taxon>Bacillati</taxon>
        <taxon>Actinomycetota</taxon>
        <taxon>Actinomycetes</taxon>
        <taxon>Pseudonocardiales</taxon>
        <taxon>Pseudonocardiaceae</taxon>
        <taxon>Amycolatopsis</taxon>
        <taxon>Amycolatopsis methanolica group</taxon>
    </lineage>
</organism>
<keyword evidence="5" id="KW-1185">Reference proteome</keyword>
<keyword evidence="1" id="KW-0472">Membrane</keyword>
<dbReference type="AlphaFoldDB" id="A0A3N2GU11"/>
<dbReference type="Pfam" id="PF00144">
    <property type="entry name" value="Beta-lactamase"/>
    <property type="match status" value="1"/>
</dbReference>
<evidence type="ECO:0000259" key="3">
    <source>
        <dbReference type="Pfam" id="PF00144"/>
    </source>
</evidence>
<dbReference type="InterPro" id="IPR050491">
    <property type="entry name" value="AmpC-like"/>
</dbReference>
<evidence type="ECO:0000256" key="1">
    <source>
        <dbReference type="SAM" id="Phobius"/>
    </source>
</evidence>
<comment type="caution">
    <text evidence="4">The sequence shown here is derived from an EMBL/GenBank/DDBJ whole genome shotgun (WGS) entry which is preliminary data.</text>
</comment>
<keyword evidence="2" id="KW-0732">Signal</keyword>
<dbReference type="SUPFAM" id="SSF56601">
    <property type="entry name" value="beta-lactamase/transpeptidase-like"/>
    <property type="match status" value="1"/>
</dbReference>